<sequence length="111" mass="12882">MDPRWILDRYPQNHPKWTQDRSQTWDGSQKDPSQTWDGSQMDPGQIPDKSPQKHPKWTQGRSQTDPEPLFPAFPQLFLDDTKVKNFITCFKGTGDPRKTPHLPAQLSPHHP</sequence>
<accession>A0A8C0FIM6</accession>
<proteinExistence type="predicted"/>
<feature type="region of interest" description="Disordered" evidence="1">
    <location>
        <begin position="1"/>
        <end position="73"/>
    </location>
</feature>
<feature type="compositionally biased region" description="Polar residues" evidence="1">
    <location>
        <begin position="20"/>
        <end position="38"/>
    </location>
</feature>
<evidence type="ECO:0000256" key="1">
    <source>
        <dbReference type="SAM" id="MobiDB-lite"/>
    </source>
</evidence>
<evidence type="ECO:0000313" key="2">
    <source>
        <dbReference type="Ensembl" id="ENSBOBP00000020030.1"/>
    </source>
</evidence>
<dbReference type="Proteomes" id="UP000694567">
    <property type="component" value="Unplaced"/>
</dbReference>
<evidence type="ECO:0000313" key="3">
    <source>
        <dbReference type="Proteomes" id="UP000694567"/>
    </source>
</evidence>
<reference evidence="2" key="1">
    <citation type="submission" date="2025-08" db="UniProtKB">
        <authorList>
            <consortium name="Ensembl"/>
        </authorList>
    </citation>
    <scope>IDENTIFICATION</scope>
</reference>
<protein>
    <submittedName>
        <fullName evidence="2">Uncharacterized protein</fullName>
    </submittedName>
</protein>
<feature type="region of interest" description="Disordered" evidence="1">
    <location>
        <begin position="90"/>
        <end position="111"/>
    </location>
</feature>
<name>A0A8C0FIM6_BUBBB</name>
<keyword evidence="3" id="KW-1185">Reference proteome</keyword>
<organism evidence="2 3">
    <name type="scientific">Bubo bubo</name>
    <name type="common">Eurasian eagle-owl</name>
    <name type="synonym">Strix bubo</name>
    <dbReference type="NCBI Taxonomy" id="30461"/>
    <lineage>
        <taxon>Eukaryota</taxon>
        <taxon>Metazoa</taxon>
        <taxon>Chordata</taxon>
        <taxon>Craniata</taxon>
        <taxon>Vertebrata</taxon>
        <taxon>Euteleostomi</taxon>
        <taxon>Archelosauria</taxon>
        <taxon>Archosauria</taxon>
        <taxon>Dinosauria</taxon>
        <taxon>Saurischia</taxon>
        <taxon>Theropoda</taxon>
        <taxon>Coelurosauria</taxon>
        <taxon>Aves</taxon>
        <taxon>Neognathae</taxon>
        <taxon>Neoaves</taxon>
        <taxon>Telluraves</taxon>
        <taxon>Strigiformes</taxon>
        <taxon>Strigidae</taxon>
        <taxon>Bubo</taxon>
    </lineage>
</organism>
<reference evidence="2" key="2">
    <citation type="submission" date="2025-09" db="UniProtKB">
        <authorList>
            <consortium name="Ensembl"/>
        </authorList>
    </citation>
    <scope>IDENTIFICATION</scope>
</reference>
<dbReference type="Ensembl" id="ENSBOBT00000020485.1">
    <property type="protein sequence ID" value="ENSBOBP00000020030.1"/>
    <property type="gene ID" value="ENSBOBG00000012250.1"/>
</dbReference>
<dbReference type="AlphaFoldDB" id="A0A8C0FIM6"/>